<evidence type="ECO:0000256" key="1">
    <source>
        <dbReference type="SAM" id="SignalP"/>
    </source>
</evidence>
<evidence type="ECO:0000313" key="3">
    <source>
        <dbReference type="Proteomes" id="UP000325141"/>
    </source>
</evidence>
<protein>
    <recommendedName>
        <fullName evidence="4">YD repeat-containing protein</fullName>
    </recommendedName>
</protein>
<sequence length="205" mass="24146">MRILCFLLLLFTLQSCATKKHTEAHLLPDGIKSATEETFIVKNNQKKLLQKKEIVFKNGRIKHSKTFDSSGNLLQETNKKMWFTEELYPNKETLYRKTRWKPNRRERISTYLKKQDKKSESIYHYNKDGSINKIVDNFSTFQTQHFYYTDNELSKIEITSKEGKVVDEVSIECKEKDSQGTCLKQIRTSTKKATKEEITITPIYD</sequence>
<name>A0A5M6CIW7_9FLAO</name>
<proteinExistence type="predicted"/>
<gene>
    <name evidence="2" type="ORF">F0460_12105</name>
</gene>
<dbReference type="PROSITE" id="PS51257">
    <property type="entry name" value="PROKAR_LIPOPROTEIN"/>
    <property type="match status" value="1"/>
</dbReference>
<feature type="chain" id="PRO_5024407235" description="YD repeat-containing protein" evidence="1">
    <location>
        <begin position="18"/>
        <end position="205"/>
    </location>
</feature>
<keyword evidence="3" id="KW-1185">Reference proteome</keyword>
<dbReference type="AlphaFoldDB" id="A0A5M6CIW7"/>
<reference evidence="2 3" key="1">
    <citation type="submission" date="2019-09" db="EMBL/GenBank/DDBJ databases">
        <title>Genome sequence and assembly of Flavobacterium sp.</title>
        <authorList>
            <person name="Chhetri G."/>
        </authorList>
    </citation>
    <scope>NUCLEOTIDE SEQUENCE [LARGE SCALE GENOMIC DNA]</scope>
    <source>
        <strain evidence="2 3">SNL9</strain>
    </source>
</reference>
<evidence type="ECO:0000313" key="2">
    <source>
        <dbReference type="EMBL" id="KAA5533039.1"/>
    </source>
</evidence>
<accession>A0A5M6CIW7</accession>
<dbReference type="RefSeq" id="WP_150013570.1">
    <property type="nucleotide sequence ID" value="NZ_VWSG01000009.1"/>
</dbReference>
<evidence type="ECO:0008006" key="4">
    <source>
        <dbReference type="Google" id="ProtNLM"/>
    </source>
</evidence>
<comment type="caution">
    <text evidence="2">The sequence shown here is derived from an EMBL/GenBank/DDBJ whole genome shotgun (WGS) entry which is preliminary data.</text>
</comment>
<organism evidence="2 3">
    <name type="scientific">Paenimyroides baculatum</name>
    <dbReference type="NCBI Taxonomy" id="2608000"/>
    <lineage>
        <taxon>Bacteria</taxon>
        <taxon>Pseudomonadati</taxon>
        <taxon>Bacteroidota</taxon>
        <taxon>Flavobacteriia</taxon>
        <taxon>Flavobacteriales</taxon>
        <taxon>Flavobacteriaceae</taxon>
        <taxon>Paenimyroides</taxon>
    </lineage>
</organism>
<keyword evidence="1" id="KW-0732">Signal</keyword>
<dbReference type="EMBL" id="VWSG01000009">
    <property type="protein sequence ID" value="KAA5533039.1"/>
    <property type="molecule type" value="Genomic_DNA"/>
</dbReference>
<feature type="signal peptide" evidence="1">
    <location>
        <begin position="1"/>
        <end position="17"/>
    </location>
</feature>
<dbReference type="Proteomes" id="UP000325141">
    <property type="component" value="Unassembled WGS sequence"/>
</dbReference>